<keyword evidence="2" id="KW-0812">Transmembrane</keyword>
<dbReference type="InterPro" id="IPR047676">
    <property type="entry name" value="FxLYD_dom"/>
</dbReference>
<feature type="compositionally biased region" description="Basic and acidic residues" evidence="1">
    <location>
        <begin position="243"/>
        <end position="269"/>
    </location>
</feature>
<evidence type="ECO:0000313" key="5">
    <source>
        <dbReference type="Proteomes" id="UP001214854"/>
    </source>
</evidence>
<organism evidence="4 5">
    <name type="scientific">Asticcacaulis aquaticus</name>
    <dbReference type="NCBI Taxonomy" id="2984212"/>
    <lineage>
        <taxon>Bacteria</taxon>
        <taxon>Pseudomonadati</taxon>
        <taxon>Pseudomonadota</taxon>
        <taxon>Alphaproteobacteria</taxon>
        <taxon>Caulobacterales</taxon>
        <taxon>Caulobacteraceae</taxon>
        <taxon>Asticcacaulis</taxon>
    </lineage>
</organism>
<dbReference type="Proteomes" id="UP001214854">
    <property type="component" value="Unassembled WGS sequence"/>
</dbReference>
<dbReference type="Pfam" id="PF13717">
    <property type="entry name" value="Zn_ribbon_4"/>
    <property type="match status" value="1"/>
</dbReference>
<dbReference type="NCBIfam" id="NF038353">
    <property type="entry name" value="FxLYD_dom"/>
    <property type="match status" value="1"/>
</dbReference>
<sequence>MLVTCPKCALAYAIDDAQLGPQGRTVRCAACKTTWHAHKAEEPIELPLDKAVEKPAVKAPKKLAEVKAKKIPSMYREMIEGQKRHKALMAQGIIWSALAATFVMIMAGAYLLRVDVVKSFPRLAGAYAAVGVPVNAAGLEFVSQKAETVLRGGRFAVTVTAVVRNVRNEETPVPPVRVKILDEHGAEVGSILIPPQGLTVEPNATRTLVFDLPDAQNQIKLFDLGFDMQAMKDMQRLRPSMLKGDHADPAEDHATPAAHEGDAHGDGHDAAPAGHDAPVADAVPIAEDHGDGHAPADTHEPAPTDHAPETHAPAQKLPELKPAHGASDAGHH</sequence>
<dbReference type="NCBIfam" id="TIGR02098">
    <property type="entry name" value="MJ0042_CXXC"/>
    <property type="match status" value="1"/>
</dbReference>
<evidence type="ECO:0000259" key="3">
    <source>
        <dbReference type="Pfam" id="PF13717"/>
    </source>
</evidence>
<feature type="region of interest" description="Disordered" evidence="1">
    <location>
        <begin position="242"/>
        <end position="332"/>
    </location>
</feature>
<evidence type="ECO:0000313" key="4">
    <source>
        <dbReference type="EMBL" id="MDC7683130.1"/>
    </source>
</evidence>
<comment type="caution">
    <text evidence="4">The sequence shown here is derived from an EMBL/GenBank/DDBJ whole genome shotgun (WGS) entry which is preliminary data.</text>
</comment>
<reference evidence="4 5" key="1">
    <citation type="submission" date="2023-01" db="EMBL/GenBank/DDBJ databases">
        <title>Novel species of the genus Asticcacaulis isolated from rivers.</title>
        <authorList>
            <person name="Lu H."/>
        </authorList>
    </citation>
    <scope>NUCLEOTIDE SEQUENCE [LARGE SCALE GENOMIC DNA]</scope>
    <source>
        <strain evidence="4 5">BYS171W</strain>
    </source>
</reference>
<name>A0ABT5HSU2_9CAUL</name>
<feature type="compositionally biased region" description="Basic and acidic residues" evidence="1">
    <location>
        <begin position="286"/>
        <end position="309"/>
    </location>
</feature>
<dbReference type="InterPro" id="IPR011723">
    <property type="entry name" value="Znf/thioredoxin_put"/>
</dbReference>
<dbReference type="EMBL" id="JAQQKX010000005">
    <property type="protein sequence ID" value="MDC7683130.1"/>
    <property type="molecule type" value="Genomic_DNA"/>
</dbReference>
<evidence type="ECO:0000256" key="2">
    <source>
        <dbReference type="SAM" id="Phobius"/>
    </source>
</evidence>
<accession>A0ABT5HSU2</accession>
<evidence type="ECO:0000256" key="1">
    <source>
        <dbReference type="SAM" id="MobiDB-lite"/>
    </source>
</evidence>
<feature type="compositionally biased region" description="Low complexity" evidence="1">
    <location>
        <begin position="270"/>
        <end position="284"/>
    </location>
</feature>
<protein>
    <submittedName>
        <fullName evidence="4">Zinc-ribbon domain-containing protein</fullName>
    </submittedName>
</protein>
<dbReference type="RefSeq" id="WP_272747611.1">
    <property type="nucleotide sequence ID" value="NZ_JAQQKX010000005.1"/>
</dbReference>
<feature type="domain" description="Zinc finger/thioredoxin putative" evidence="3">
    <location>
        <begin position="1"/>
        <end position="35"/>
    </location>
</feature>
<proteinExistence type="predicted"/>
<feature type="transmembrane region" description="Helical" evidence="2">
    <location>
        <begin position="92"/>
        <end position="112"/>
    </location>
</feature>
<keyword evidence="5" id="KW-1185">Reference proteome</keyword>
<gene>
    <name evidence="4" type="ORF">PQU92_07565</name>
</gene>
<keyword evidence="2" id="KW-0472">Membrane</keyword>
<keyword evidence="2" id="KW-1133">Transmembrane helix</keyword>